<evidence type="ECO:0000313" key="3">
    <source>
        <dbReference type="Proteomes" id="UP000054560"/>
    </source>
</evidence>
<organism evidence="2 3">
    <name type="scientific">Sphaeroforma arctica JP610</name>
    <dbReference type="NCBI Taxonomy" id="667725"/>
    <lineage>
        <taxon>Eukaryota</taxon>
        <taxon>Ichthyosporea</taxon>
        <taxon>Ichthyophonida</taxon>
        <taxon>Sphaeroforma</taxon>
    </lineage>
</organism>
<keyword evidence="1" id="KW-0812">Transmembrane</keyword>
<gene>
    <name evidence="2" type="ORF">SARC_04397</name>
</gene>
<keyword evidence="3" id="KW-1185">Reference proteome</keyword>
<dbReference type="GeneID" id="25904901"/>
<dbReference type="Proteomes" id="UP000054560">
    <property type="component" value="Unassembled WGS sequence"/>
</dbReference>
<dbReference type="AlphaFoldDB" id="A0A0L0G2N4"/>
<dbReference type="InterPro" id="IPR017946">
    <property type="entry name" value="PLC-like_Pdiesterase_TIM-brl"/>
</dbReference>
<dbReference type="InterPro" id="IPR032075">
    <property type="entry name" value="PI-PLC-C1"/>
</dbReference>
<evidence type="ECO:0000313" key="2">
    <source>
        <dbReference type="EMBL" id="KNC83345.1"/>
    </source>
</evidence>
<dbReference type="OrthoDB" id="2017497at2759"/>
<reference evidence="2 3" key="1">
    <citation type="submission" date="2011-02" db="EMBL/GenBank/DDBJ databases">
        <title>The Genome Sequence of Sphaeroforma arctica JP610.</title>
        <authorList>
            <consortium name="The Broad Institute Genome Sequencing Platform"/>
            <person name="Russ C."/>
            <person name="Cuomo C."/>
            <person name="Young S.K."/>
            <person name="Zeng Q."/>
            <person name="Gargeya S."/>
            <person name="Alvarado L."/>
            <person name="Berlin A."/>
            <person name="Chapman S.B."/>
            <person name="Chen Z."/>
            <person name="Freedman E."/>
            <person name="Gellesch M."/>
            <person name="Goldberg J."/>
            <person name="Griggs A."/>
            <person name="Gujja S."/>
            <person name="Heilman E."/>
            <person name="Heiman D."/>
            <person name="Howarth C."/>
            <person name="Mehta T."/>
            <person name="Neiman D."/>
            <person name="Pearson M."/>
            <person name="Roberts A."/>
            <person name="Saif S."/>
            <person name="Shea T."/>
            <person name="Shenoy N."/>
            <person name="Sisk P."/>
            <person name="Stolte C."/>
            <person name="Sykes S."/>
            <person name="White J."/>
            <person name="Yandava C."/>
            <person name="Burger G."/>
            <person name="Gray M.W."/>
            <person name="Holland P.W.H."/>
            <person name="King N."/>
            <person name="Lang F.B.F."/>
            <person name="Roger A.J."/>
            <person name="Ruiz-Trillo I."/>
            <person name="Haas B."/>
            <person name="Nusbaum C."/>
            <person name="Birren B."/>
        </authorList>
    </citation>
    <scope>NUCLEOTIDE SEQUENCE [LARGE SCALE GENOMIC DNA]</scope>
    <source>
        <strain evidence="2 3">JP610</strain>
    </source>
</reference>
<name>A0A0L0G2N4_9EUKA</name>
<dbReference type="STRING" id="667725.A0A0L0G2N4"/>
<feature type="transmembrane region" description="Helical" evidence="1">
    <location>
        <begin position="301"/>
        <end position="320"/>
    </location>
</feature>
<sequence length="333" mass="35765">MVGLELQEDAIPDPLNLGFVEPIEANLQALEDEVLSVFSRDQLITPNLLLKNGETTINAGLKANDWPTLAECRGKIMFTLQGNRITEGNRYPGNLGPLSDRIFFPDSNPDSDNGAYVVRNDPVNSQRDITQLVQDNYLVRTRADADTVEARKGAVDRRTLAIASGAQFVSTDYPQPMSVPNIDFGSGYAVNLLARCNPVTGPANCQVTLLTQAPVTPQNITVPRAPTDGGLGLGDSLSGGIKLDQVLIALAEAIQGNDSSTWTDVENGYVALAYEPSSSAQTMHNMPRIASSSEFNDNSDYIMGLVYIAIPFLVIGMIGGTDVTSFGMKLIVV</sequence>
<protein>
    <submittedName>
        <fullName evidence="2">Uncharacterized protein</fullName>
    </submittedName>
</protein>
<proteinExistence type="predicted"/>
<dbReference type="GO" id="GO:0006629">
    <property type="term" value="P:lipid metabolic process"/>
    <property type="evidence" value="ECO:0007669"/>
    <property type="project" value="InterPro"/>
</dbReference>
<dbReference type="Gene3D" id="3.20.20.190">
    <property type="entry name" value="Phosphatidylinositol (PI) phosphodiesterase"/>
    <property type="match status" value="1"/>
</dbReference>
<keyword evidence="1" id="KW-1133">Transmembrane helix</keyword>
<evidence type="ECO:0000256" key="1">
    <source>
        <dbReference type="SAM" id="Phobius"/>
    </source>
</evidence>
<dbReference type="EMBL" id="KQ241841">
    <property type="protein sequence ID" value="KNC83345.1"/>
    <property type="molecule type" value="Genomic_DNA"/>
</dbReference>
<keyword evidence="1" id="KW-0472">Membrane</keyword>
<dbReference type="RefSeq" id="XP_014157247.1">
    <property type="nucleotide sequence ID" value="XM_014301772.1"/>
</dbReference>
<dbReference type="GO" id="GO:0008081">
    <property type="term" value="F:phosphoric diester hydrolase activity"/>
    <property type="evidence" value="ECO:0007669"/>
    <property type="project" value="InterPro"/>
</dbReference>
<accession>A0A0L0G2N4</accession>
<dbReference type="Pfam" id="PF16670">
    <property type="entry name" value="PI-PLC-C1"/>
    <property type="match status" value="1"/>
</dbReference>